<dbReference type="STRING" id="6573.A0A210PNC7"/>
<dbReference type="PANTHER" id="PTHR13465">
    <property type="entry name" value="UPF0183 PROTEIN"/>
    <property type="match status" value="1"/>
</dbReference>
<evidence type="ECO:0000259" key="12">
    <source>
        <dbReference type="Pfam" id="PF23431"/>
    </source>
</evidence>
<dbReference type="GO" id="GO:1905515">
    <property type="term" value="P:non-motile cilium assembly"/>
    <property type="evidence" value="ECO:0007669"/>
    <property type="project" value="TreeGrafter"/>
</dbReference>
<evidence type="ECO:0000256" key="5">
    <source>
        <dbReference type="ARBA" id="ARBA00023069"/>
    </source>
</evidence>
<comment type="caution">
    <text evidence="14">The sequence shown here is derived from an EMBL/GenBank/DDBJ whole genome shotgun (WGS) entry which is preliminary data.</text>
</comment>
<keyword evidence="5" id="KW-0969">Cilium</keyword>
<dbReference type="InterPro" id="IPR055392">
    <property type="entry name" value="BROMI_C"/>
</dbReference>
<evidence type="ECO:0000256" key="4">
    <source>
        <dbReference type="ARBA" id="ARBA00022490"/>
    </source>
</evidence>
<organism evidence="14 15">
    <name type="scientific">Mizuhopecten yessoensis</name>
    <name type="common">Japanese scallop</name>
    <name type="synonym">Patinopecten yessoensis</name>
    <dbReference type="NCBI Taxonomy" id="6573"/>
    <lineage>
        <taxon>Eukaryota</taxon>
        <taxon>Metazoa</taxon>
        <taxon>Spiralia</taxon>
        <taxon>Lophotrochozoa</taxon>
        <taxon>Mollusca</taxon>
        <taxon>Bivalvia</taxon>
        <taxon>Autobranchia</taxon>
        <taxon>Pteriomorphia</taxon>
        <taxon>Pectinida</taxon>
        <taxon>Pectinoidea</taxon>
        <taxon>Pectinidae</taxon>
        <taxon>Mizuhopecten</taxon>
    </lineage>
</organism>
<evidence type="ECO:0000256" key="8">
    <source>
        <dbReference type="ARBA" id="ARBA00067690"/>
    </source>
</evidence>
<evidence type="ECO:0000256" key="10">
    <source>
        <dbReference type="SAM" id="MobiDB-lite"/>
    </source>
</evidence>
<evidence type="ECO:0000259" key="11">
    <source>
        <dbReference type="Pfam" id="PF14961"/>
    </source>
</evidence>
<evidence type="ECO:0000256" key="7">
    <source>
        <dbReference type="ARBA" id="ARBA00054310"/>
    </source>
</evidence>
<dbReference type="OrthoDB" id="1668230at2759"/>
<evidence type="ECO:0000313" key="15">
    <source>
        <dbReference type="Proteomes" id="UP000242188"/>
    </source>
</evidence>
<keyword evidence="15" id="KW-1185">Reference proteome</keyword>
<accession>A0A210PNC7</accession>
<dbReference type="GO" id="GO:0005929">
    <property type="term" value="C:cilium"/>
    <property type="evidence" value="ECO:0007669"/>
    <property type="project" value="UniProtKB-SubCell"/>
</dbReference>
<gene>
    <name evidence="14" type="ORF">KP79_PYT14325</name>
</gene>
<dbReference type="Pfam" id="PF23431">
    <property type="entry name" value="BROMI_N"/>
    <property type="match status" value="1"/>
</dbReference>
<proteinExistence type="predicted"/>
<dbReference type="Proteomes" id="UP000242188">
    <property type="component" value="Unassembled WGS sequence"/>
</dbReference>
<dbReference type="Pfam" id="PF14961">
    <property type="entry name" value="BROMI"/>
    <property type="match status" value="1"/>
</dbReference>
<evidence type="ECO:0000313" key="14">
    <source>
        <dbReference type="EMBL" id="OWF38005.1"/>
    </source>
</evidence>
<feature type="domain" description="BROMI C-terminal Rab TBC-like" evidence="13">
    <location>
        <begin position="879"/>
        <end position="1307"/>
    </location>
</feature>
<keyword evidence="3" id="KW-0217">Developmental protein</keyword>
<dbReference type="SUPFAM" id="SSF47923">
    <property type="entry name" value="Ypt/Rab-GAP domain of gyp1p"/>
    <property type="match status" value="1"/>
</dbReference>
<dbReference type="EMBL" id="NEDP02005575">
    <property type="protein sequence ID" value="OWF38005.1"/>
    <property type="molecule type" value="Genomic_DNA"/>
</dbReference>
<dbReference type="PANTHER" id="PTHR13465:SF3">
    <property type="entry name" value="PROTEIN BROAD-MINDED"/>
    <property type="match status" value="1"/>
</dbReference>
<reference evidence="14 15" key="1">
    <citation type="journal article" date="2017" name="Nat. Ecol. Evol.">
        <title>Scallop genome provides insights into evolution of bilaterian karyotype and development.</title>
        <authorList>
            <person name="Wang S."/>
            <person name="Zhang J."/>
            <person name="Jiao W."/>
            <person name="Li J."/>
            <person name="Xun X."/>
            <person name="Sun Y."/>
            <person name="Guo X."/>
            <person name="Huan P."/>
            <person name="Dong B."/>
            <person name="Zhang L."/>
            <person name="Hu X."/>
            <person name="Sun X."/>
            <person name="Wang J."/>
            <person name="Zhao C."/>
            <person name="Wang Y."/>
            <person name="Wang D."/>
            <person name="Huang X."/>
            <person name="Wang R."/>
            <person name="Lv J."/>
            <person name="Li Y."/>
            <person name="Zhang Z."/>
            <person name="Liu B."/>
            <person name="Lu W."/>
            <person name="Hui Y."/>
            <person name="Liang J."/>
            <person name="Zhou Z."/>
            <person name="Hou R."/>
            <person name="Li X."/>
            <person name="Liu Y."/>
            <person name="Li H."/>
            <person name="Ning X."/>
            <person name="Lin Y."/>
            <person name="Zhao L."/>
            <person name="Xing Q."/>
            <person name="Dou J."/>
            <person name="Li Y."/>
            <person name="Mao J."/>
            <person name="Guo H."/>
            <person name="Dou H."/>
            <person name="Li T."/>
            <person name="Mu C."/>
            <person name="Jiang W."/>
            <person name="Fu Q."/>
            <person name="Fu X."/>
            <person name="Miao Y."/>
            <person name="Liu J."/>
            <person name="Yu Q."/>
            <person name="Li R."/>
            <person name="Liao H."/>
            <person name="Li X."/>
            <person name="Kong Y."/>
            <person name="Jiang Z."/>
            <person name="Chourrout D."/>
            <person name="Li R."/>
            <person name="Bao Z."/>
        </authorList>
    </citation>
    <scope>NUCLEOTIDE SEQUENCE [LARGE SCALE GENOMIC DNA]</scope>
    <source>
        <strain evidence="14 15">PY_sf001</strain>
    </source>
</reference>
<keyword evidence="6" id="KW-0966">Cell projection</keyword>
<comment type="subcellular location">
    <subcellularLocation>
        <location evidence="1">Cell projection</location>
        <location evidence="1">Cilium</location>
    </subcellularLocation>
    <subcellularLocation>
        <location evidence="2">Cytoplasm</location>
    </subcellularLocation>
</comment>
<sequence>MSGWRGLEGEDLVQNLRHLLINFDPHIREAGSSDQVEEALVHMEENDENFHRYEFVRQLKRRIEEVLGPITEDEIEKQSTSTGSVDIGQDTLVSRITERVIHSKHYNDLSRKMKKNIMDAVEHLMKNFESEFGTGRHRDSADQLQANRQTRKTYIVSDEDESSCGSSFNQGMMWYTSLEMLENVAEKLGKTKDTQTRIEGMQTLNQNTPADFVNSEQWVRIRKNLMDVMADTDEHLSLLSQKFIVRAFTTTSQYTKEVYTLLADYLIGQFNSRRGLIPKIKNGLDIQKIEIFKLIKAFRLLNEFQQETINYWIRYSDKYLEMVLESTLNLFSIHQQGAPVGTSSSLTPLHFVSLIDPKAQWFIKWMHGNYSRMKLLKLLEKYKSLVVNAVHHCLEFSANRKMPFDLMSEVSDSFSKTSITDSSGHRLYYTGAELEYSYFIHSVFLLGRLLCFVNGRKLFPIKLKDSEEPVTITKLLVALVLIVVDPSSNHVISKSVSARYEPGSLVTEILKNLCSSEQVCEICLYKDEITNTLLSPVSQYLDTGDHHLGNETTLLHVADIVSMIASSTKGRRHLIYGEKKDMFTRTKSSAAHIIAKFTRKALLGELPRDAGPTPSKAVIGAYLYICRQLYNTCEGLLVLYPYDLHSVGAIAWREANRDADNAVTPTPSDDSSDSDVTTRQGKADTQVWEDTLRDNLLNFASTAKGMLLLQQTGAMNECMSYMYIRYEQKLQVSKCEKFGYGYMVTQVAGTAPGMVALQKTGYIKALIAELWSVMESGLSDAPLYTAKSWPVDAIDRHSHKHLVRLLNVLASFPAVYEVLARKPLPTQDEYTFREMPETIAGFIDRLILVDSPGKVHSLFNYEHSHVFGLRVLSVMISCRDTFLLLQSQYRFQDILLKAQGENHPNDREDLMVDMLSVERNYVLVKSYLIGGPSERVLPPRVLGEDSVYPFPLFSSFPVPREYTPSLGGRTTLKQDNDLTKFLSNTKTFKADRGKTTWLERCKNTLTKMIIAKSDQVKGMVIQQLLETCIPQMTKVPEESVFPLLDYTGTDSAVKAYHLTPLQTFGIKIAIRYGIHLKLIHTSSDVTEKLTHLIKQCACFLQQQQKSADTNIKFLQGNYPGFDWFAATVFLIFNGNVEKSWQFLYKFSTLGCSGYLWTPRLHSSVHLPSALMSSGISPLFSSTGHNIELILQIELPLVASAFRMSGYTPAQICVHWLKQCFWDYLDWQDICHYVCVCVVMGIDYQVYICVAILRHLQKRIMEHMQTQDLIIFLKETAIDGFHVSSNLRFMNELEKRYRKIVLSDMLNISKP</sequence>
<evidence type="ECO:0000256" key="2">
    <source>
        <dbReference type="ARBA" id="ARBA00004496"/>
    </source>
</evidence>
<evidence type="ECO:0000256" key="1">
    <source>
        <dbReference type="ARBA" id="ARBA00004138"/>
    </source>
</evidence>
<dbReference type="InterPro" id="IPR039156">
    <property type="entry name" value="PHAF1/BROMI"/>
</dbReference>
<dbReference type="Pfam" id="PF23440">
    <property type="entry name" value="BROMI_C"/>
    <property type="match status" value="1"/>
</dbReference>
<dbReference type="Gene3D" id="1.10.472.80">
    <property type="entry name" value="Ypt/Rab-GAP domain of gyp1p, domain 3"/>
    <property type="match status" value="1"/>
</dbReference>
<evidence type="ECO:0000256" key="3">
    <source>
        <dbReference type="ARBA" id="ARBA00022473"/>
    </source>
</evidence>
<name>A0A210PNC7_MIZYE</name>
<evidence type="ECO:0000256" key="9">
    <source>
        <dbReference type="ARBA" id="ARBA00075916"/>
    </source>
</evidence>
<evidence type="ECO:0000256" key="6">
    <source>
        <dbReference type="ARBA" id="ARBA00023273"/>
    </source>
</evidence>
<dbReference type="InterPro" id="IPR035969">
    <property type="entry name" value="Rab-GAP_TBC_sf"/>
</dbReference>
<dbReference type="InterPro" id="IPR032735">
    <property type="entry name" value="BROMI_M"/>
</dbReference>
<evidence type="ECO:0000259" key="13">
    <source>
        <dbReference type="Pfam" id="PF23440"/>
    </source>
</evidence>
<feature type="region of interest" description="Disordered" evidence="10">
    <location>
        <begin position="660"/>
        <end position="683"/>
    </location>
</feature>
<protein>
    <recommendedName>
        <fullName evidence="8">Protein broad-minded</fullName>
    </recommendedName>
    <alternativeName>
        <fullName evidence="9">TBC1 domain family member 32</fullName>
    </alternativeName>
</protein>
<feature type="domain" description="BROMI N-terminal" evidence="12">
    <location>
        <begin position="14"/>
        <end position="131"/>
    </location>
</feature>
<dbReference type="InterPro" id="IPR055391">
    <property type="entry name" value="BROMI_N"/>
</dbReference>
<dbReference type="FunFam" id="1.10.472.80:FF:000031">
    <property type="entry name" value="TBC1 domain family, member 32"/>
    <property type="match status" value="1"/>
</dbReference>
<feature type="domain" description="BROMI middle region" evidence="11">
    <location>
        <begin position="180"/>
        <end position="857"/>
    </location>
</feature>
<feature type="compositionally biased region" description="Low complexity" evidence="10">
    <location>
        <begin position="663"/>
        <end position="678"/>
    </location>
</feature>
<dbReference type="GO" id="GO:0005737">
    <property type="term" value="C:cytoplasm"/>
    <property type="evidence" value="ECO:0007669"/>
    <property type="project" value="UniProtKB-SubCell"/>
</dbReference>
<keyword evidence="4" id="KW-0963">Cytoplasm</keyword>
<comment type="function">
    <text evidence="7">Required for high-level Shh responses in the developing neural tube. Together with CDK20, controls the structure of the primary cilium by coordinating assembly of the ciliary membrane and axoneme, allowing GLI2 to be properly activated in response to Shh signaling.</text>
</comment>